<proteinExistence type="predicted"/>
<dbReference type="SMART" id="SM00470">
    <property type="entry name" value="ParB"/>
    <property type="match status" value="1"/>
</dbReference>
<dbReference type="InterPro" id="IPR050336">
    <property type="entry name" value="Chromosome_partition/occlusion"/>
</dbReference>
<evidence type="ECO:0000259" key="1">
    <source>
        <dbReference type="SMART" id="SM00470"/>
    </source>
</evidence>
<feature type="domain" description="ParB-like N-terminal" evidence="1">
    <location>
        <begin position="22"/>
        <end position="107"/>
    </location>
</feature>
<keyword evidence="2" id="KW-0614">Plasmid</keyword>
<dbReference type="InterPro" id="IPR036086">
    <property type="entry name" value="ParB/Sulfiredoxin_sf"/>
</dbReference>
<dbReference type="GO" id="GO:0005694">
    <property type="term" value="C:chromosome"/>
    <property type="evidence" value="ECO:0007669"/>
    <property type="project" value="TreeGrafter"/>
</dbReference>
<dbReference type="RefSeq" id="WP_172686895.1">
    <property type="nucleotide sequence ID" value="NZ_KR997898.1"/>
</dbReference>
<reference evidence="2" key="1">
    <citation type="submission" date="2015-05" db="EMBL/GenBank/DDBJ databases">
        <authorList>
            <person name="Machado G.E."/>
            <person name="Matsumoto C.K."/>
            <person name="Rabello M.S."/>
            <person name="Almeida L.G.P."/>
            <person name="Leao S.C."/>
        </authorList>
    </citation>
    <scope>NUCLEOTIDE SEQUENCE</scope>
    <source>
        <strain evidence="2">88Br</strain>
        <plasmid evidence="2">pMA100</plasmid>
    </source>
</reference>
<dbReference type="PANTHER" id="PTHR33375">
    <property type="entry name" value="CHROMOSOME-PARTITIONING PROTEIN PARB-RELATED"/>
    <property type="match status" value="1"/>
</dbReference>
<geneLocation type="plasmid" evidence="2">
    <name>pMA100</name>
</geneLocation>
<organism evidence="2">
    <name type="scientific">Mycobacterium avium subsp. hominissuis</name>
    <dbReference type="NCBI Taxonomy" id="439334"/>
    <lineage>
        <taxon>Bacteria</taxon>
        <taxon>Bacillati</taxon>
        <taxon>Actinomycetota</taxon>
        <taxon>Actinomycetes</taxon>
        <taxon>Mycobacteriales</taxon>
        <taxon>Mycobacteriaceae</taxon>
        <taxon>Mycobacterium</taxon>
        <taxon>Mycobacterium avium complex (MAC)</taxon>
    </lineage>
</organism>
<gene>
    <name evidence="2" type="ORF">MASH_00017</name>
</gene>
<dbReference type="SUPFAM" id="SSF109709">
    <property type="entry name" value="KorB DNA-binding domain-like"/>
    <property type="match status" value="1"/>
</dbReference>
<sequence>MPDTPTPDSAAPAAEQPIGTLEHLDPTLLDIGDNVRDDAALSKAFIANIAENGVLVPITGVRDPERPQVVRVRNGQRRTLAAREVGLSSVPVYVLPSTAADASQETIDRIVHQIVTNDQKRDLTDAQRARGIQQMIDAGMSVTKVAKRLSVPKDAVKAAHAAAGSATAMDALASGQLSLSEAAAITEFEDMPGAVDRLMRAAASGWFEHTVAQLRQQRQTAQARAHAAQPFADKGFTILEDRPESWDPACIPLHHLVTTEGEEADDTAVTNPAHWAVYLVEDTAWCDVQTGEVVDEESVDWDTEDQPDATPAEGLRHANTVTEKDVFTPDYYCLDYRSAALTPHSWFARKAGLVDTETGETVDLDDEAREAARQQAAVERAEADTRERRKVLALNKLGDAALGVRREFVKKLLARKTPPKGAGLFVADCLARDSSLLTNHNALDTTAELLGVDNAQAVAKLVAELPANGDGRAQVITLALVLGALESRTPKDAWRNNAGGWGHHVGSAEYLRWLAENTDYSLAPVEEVVTKAKTADEVYEQYLADAAKE</sequence>
<dbReference type="EMBL" id="KR997898">
    <property type="protein sequence ID" value="AKT73020.1"/>
    <property type="molecule type" value="Genomic_DNA"/>
</dbReference>
<dbReference type="PANTHER" id="PTHR33375:SF1">
    <property type="entry name" value="CHROMOSOME-PARTITIONING PROTEIN PARB-RELATED"/>
    <property type="match status" value="1"/>
</dbReference>
<accession>A0A187NBC4</accession>
<dbReference type="AlphaFoldDB" id="A0A187NBC4"/>
<protein>
    <submittedName>
        <fullName evidence="2">ParB-like nuclease</fullName>
    </submittedName>
</protein>
<dbReference type="SUPFAM" id="SSF110849">
    <property type="entry name" value="ParB/Sulfiredoxin"/>
    <property type="match status" value="1"/>
</dbReference>
<evidence type="ECO:0000313" key="2">
    <source>
        <dbReference type="EMBL" id="AKT73020.1"/>
    </source>
</evidence>
<dbReference type="Gene3D" id="3.90.1530.30">
    <property type="match status" value="1"/>
</dbReference>
<name>A0A187NBC4_MYCAV</name>
<dbReference type="GO" id="GO:0045881">
    <property type="term" value="P:positive regulation of sporulation resulting in formation of a cellular spore"/>
    <property type="evidence" value="ECO:0007669"/>
    <property type="project" value="TreeGrafter"/>
</dbReference>
<dbReference type="GO" id="GO:0007059">
    <property type="term" value="P:chromosome segregation"/>
    <property type="evidence" value="ECO:0007669"/>
    <property type="project" value="TreeGrafter"/>
</dbReference>
<dbReference type="InterPro" id="IPR003115">
    <property type="entry name" value="ParB_N"/>
</dbReference>
<dbReference type="Gene3D" id="1.10.10.2830">
    <property type="match status" value="1"/>
</dbReference>